<name>A0A1T5MQF9_9FIRM</name>
<evidence type="ECO:0000313" key="2">
    <source>
        <dbReference type="Proteomes" id="UP000190285"/>
    </source>
</evidence>
<dbReference type="PANTHER" id="PTHR42754:SF1">
    <property type="entry name" value="LIPOPROTEIN"/>
    <property type="match status" value="1"/>
</dbReference>
<dbReference type="OrthoDB" id="9811934at2"/>
<gene>
    <name evidence="1" type="ORF">SAMN02194393_05169</name>
</gene>
<evidence type="ECO:0000313" key="1">
    <source>
        <dbReference type="EMBL" id="SKC90467.1"/>
    </source>
</evidence>
<dbReference type="PANTHER" id="PTHR42754">
    <property type="entry name" value="ENDOGLUCANASE"/>
    <property type="match status" value="1"/>
</dbReference>
<dbReference type="Gene3D" id="2.60.40.10">
    <property type="entry name" value="Immunoglobulins"/>
    <property type="match status" value="1"/>
</dbReference>
<keyword evidence="2" id="KW-1185">Reference proteome</keyword>
<accession>A0A1T5MQF9</accession>
<organism evidence="1 2">
    <name type="scientific">Maledivibacter halophilus</name>
    <dbReference type="NCBI Taxonomy" id="36842"/>
    <lineage>
        <taxon>Bacteria</taxon>
        <taxon>Bacillati</taxon>
        <taxon>Bacillota</taxon>
        <taxon>Clostridia</taxon>
        <taxon>Peptostreptococcales</taxon>
        <taxon>Caminicellaceae</taxon>
        <taxon>Maledivibacter</taxon>
    </lineage>
</organism>
<dbReference type="RefSeq" id="WP_079495761.1">
    <property type="nucleotide sequence ID" value="NZ_FUZT01000022.1"/>
</dbReference>
<dbReference type="STRING" id="36842.SAMN02194393_05169"/>
<protein>
    <submittedName>
        <fullName evidence="1">Uncharacterized protein</fullName>
    </submittedName>
</protein>
<dbReference type="Proteomes" id="UP000190285">
    <property type="component" value="Unassembled WGS sequence"/>
</dbReference>
<reference evidence="1 2" key="1">
    <citation type="submission" date="2017-02" db="EMBL/GenBank/DDBJ databases">
        <authorList>
            <person name="Peterson S.W."/>
        </authorList>
    </citation>
    <scope>NUCLEOTIDE SEQUENCE [LARGE SCALE GENOMIC DNA]</scope>
    <source>
        <strain evidence="1 2">M1</strain>
    </source>
</reference>
<dbReference type="InterPro" id="IPR013783">
    <property type="entry name" value="Ig-like_fold"/>
</dbReference>
<sequence>MKKVFIGTFIVIVLAFITSLSIYADGDISSDNVRVEWSKIIPSGEGWIEPRCIRESSSGGYIIAGVTSSDGGNVSKFGKYNAFVAKLSAEGKLEWKKIYGGSDHDSAERIRETSDGGYVFIGTTSSNDGDVSGNHGLTDIWLVKLSPKGNIEWQKCFGGSNEEAMGSEGDNYGGLVLTDDGYVILGSTHSNDGDISGNDRGKSNWISKISSNGDIEWQKCIEGFEHFSITDIKAANDEGYIICGEKYYPSNEEDIYDAGVLKLSKKGDIEWQETYGGSDFDGASNVYPTEDGGYLFSGYTDSNDRDVSGNNGGRDIWVVKLSQKGSIEWQKCFGTKETEFTSFMDKTKDGGYILSCGFSKGENWWNASEGNTDILILKLSSKGSFQWSKNFGGNGHELYSYIQQTSDGGYVISCETRSDSLPGYPDHQGWSDAWILKLKDDNTYSNSILEEVLGENTKDVPSAVIYNNEFILTKVVNKSINKSELNEEVYIEINGINITDDIKIKFGDISSNDVKVINDTKLKAKLPKEIEPGVYDVIGINKEGQTSVLHNTFTIYESLTLNSIKVGNLNINANTITQIEDNEFIASGNVRINNFLRTPGELEIHAYSLVKDNEYKTGYVKGNKKLYVSFNSNNSSFIHKVLSYKEINISKSNFFIDALSSSKSSFKKAGLCNIDLGVFKLESGTISVLNDGLDLTIGKFAFGNLLRDFKNKNAVRGKFFPIIDEAKLKITPNDVLCRANFGIDFIGNSIKLPLLKFASPSNLRLEIDTISENKKFLFKGDCGIALFNKVKKNNSSFSMLYKAYSQDLRYPDEIGMKLALGEKAIPLHPSKLIYLKGFGGGASQLYEIVKNNNIGGIIINSTCDIGIGLNTLKLPLTGDVDIISLENLKGSAKLDFKNLSIEGKLKFLGFDLANGLMKYDYYNGFTAKANGEIELALILVEFGTKGDMLFSVTNDGILAENNSELYINKLWTSEKYSGAGSSKFIFNKDVTVFILMARGNNDAMSIRVALDNDGNILNLLKKVKIEIDF</sequence>
<dbReference type="AlphaFoldDB" id="A0A1T5MQF9"/>
<dbReference type="EMBL" id="FUZT01000022">
    <property type="protein sequence ID" value="SKC90467.1"/>
    <property type="molecule type" value="Genomic_DNA"/>
</dbReference>
<proteinExistence type="predicted"/>